<feature type="transmembrane region" description="Helical" evidence="1">
    <location>
        <begin position="100"/>
        <end position="120"/>
    </location>
</feature>
<proteinExistence type="predicted"/>
<feature type="transmembrane region" description="Helical" evidence="1">
    <location>
        <begin position="57"/>
        <end position="80"/>
    </location>
</feature>
<name>A0A6A6CB96_ZASCE</name>
<organism evidence="2 3">
    <name type="scientific">Zasmidium cellare ATCC 36951</name>
    <dbReference type="NCBI Taxonomy" id="1080233"/>
    <lineage>
        <taxon>Eukaryota</taxon>
        <taxon>Fungi</taxon>
        <taxon>Dikarya</taxon>
        <taxon>Ascomycota</taxon>
        <taxon>Pezizomycotina</taxon>
        <taxon>Dothideomycetes</taxon>
        <taxon>Dothideomycetidae</taxon>
        <taxon>Mycosphaerellales</taxon>
        <taxon>Mycosphaerellaceae</taxon>
        <taxon>Zasmidium</taxon>
    </lineage>
</organism>
<evidence type="ECO:0000313" key="2">
    <source>
        <dbReference type="EMBL" id="KAF2164311.1"/>
    </source>
</evidence>
<sequence length="146" mass="16020">MPLSPSRNMTPPPSYHSILPPSYHTLYPPDSTLPTYSASTDFVQGPSIPRSNSARCLHLLSAVSAFFFYICALVLLASRYSAYLVYAQNSEDFASQVPDLLVSGLIVVVGLAVLICFGIHRSLQKIYAMMTEPGQVTEEETLMTEV</sequence>
<protein>
    <submittedName>
        <fullName evidence="2">Uncharacterized protein</fullName>
    </submittedName>
</protein>
<gene>
    <name evidence="2" type="ORF">M409DRAFT_56593</name>
</gene>
<keyword evidence="1" id="KW-0472">Membrane</keyword>
<keyword evidence="1" id="KW-1133">Transmembrane helix</keyword>
<reference evidence="2" key="1">
    <citation type="journal article" date="2020" name="Stud. Mycol.">
        <title>101 Dothideomycetes genomes: a test case for predicting lifestyles and emergence of pathogens.</title>
        <authorList>
            <person name="Haridas S."/>
            <person name="Albert R."/>
            <person name="Binder M."/>
            <person name="Bloem J."/>
            <person name="Labutti K."/>
            <person name="Salamov A."/>
            <person name="Andreopoulos B."/>
            <person name="Baker S."/>
            <person name="Barry K."/>
            <person name="Bills G."/>
            <person name="Bluhm B."/>
            <person name="Cannon C."/>
            <person name="Castanera R."/>
            <person name="Culley D."/>
            <person name="Daum C."/>
            <person name="Ezra D."/>
            <person name="Gonzalez J."/>
            <person name="Henrissat B."/>
            <person name="Kuo A."/>
            <person name="Liang C."/>
            <person name="Lipzen A."/>
            <person name="Lutzoni F."/>
            <person name="Magnuson J."/>
            <person name="Mondo S."/>
            <person name="Nolan M."/>
            <person name="Ohm R."/>
            <person name="Pangilinan J."/>
            <person name="Park H.-J."/>
            <person name="Ramirez L."/>
            <person name="Alfaro M."/>
            <person name="Sun H."/>
            <person name="Tritt A."/>
            <person name="Yoshinaga Y."/>
            <person name="Zwiers L.-H."/>
            <person name="Turgeon B."/>
            <person name="Goodwin S."/>
            <person name="Spatafora J."/>
            <person name="Crous P."/>
            <person name="Grigoriev I."/>
        </authorList>
    </citation>
    <scope>NUCLEOTIDE SEQUENCE</scope>
    <source>
        <strain evidence="2">ATCC 36951</strain>
    </source>
</reference>
<dbReference type="RefSeq" id="XP_033665200.1">
    <property type="nucleotide sequence ID" value="XM_033813341.1"/>
</dbReference>
<evidence type="ECO:0000256" key="1">
    <source>
        <dbReference type="SAM" id="Phobius"/>
    </source>
</evidence>
<accession>A0A6A6CB96</accession>
<dbReference type="GeneID" id="54566613"/>
<dbReference type="EMBL" id="ML993604">
    <property type="protein sequence ID" value="KAF2164311.1"/>
    <property type="molecule type" value="Genomic_DNA"/>
</dbReference>
<evidence type="ECO:0000313" key="3">
    <source>
        <dbReference type="Proteomes" id="UP000799537"/>
    </source>
</evidence>
<dbReference type="AlphaFoldDB" id="A0A6A6CB96"/>
<dbReference type="Proteomes" id="UP000799537">
    <property type="component" value="Unassembled WGS sequence"/>
</dbReference>
<keyword evidence="3" id="KW-1185">Reference proteome</keyword>
<keyword evidence="1" id="KW-0812">Transmembrane</keyword>